<evidence type="ECO:0000256" key="1">
    <source>
        <dbReference type="ARBA" id="ARBA00022801"/>
    </source>
</evidence>
<dbReference type="SMART" id="SM00331">
    <property type="entry name" value="PP2C_SIG"/>
    <property type="match status" value="1"/>
</dbReference>
<dbReference type="Gene3D" id="3.30.450.20">
    <property type="entry name" value="PAS domain"/>
    <property type="match status" value="4"/>
</dbReference>
<dbReference type="PANTHER" id="PTHR43156:SF2">
    <property type="entry name" value="STAGE II SPORULATION PROTEIN E"/>
    <property type="match status" value="1"/>
</dbReference>
<dbReference type="InterPro" id="IPR035965">
    <property type="entry name" value="PAS-like_dom_sf"/>
</dbReference>
<gene>
    <name evidence="3" type="ORF">I0Q91_02020</name>
</gene>
<dbReference type="InterPro" id="IPR013655">
    <property type="entry name" value="PAS_fold_3"/>
</dbReference>
<dbReference type="InterPro" id="IPR013656">
    <property type="entry name" value="PAS_4"/>
</dbReference>
<dbReference type="SMART" id="SM00091">
    <property type="entry name" value="PAS"/>
    <property type="match status" value="4"/>
</dbReference>
<dbReference type="RefSeq" id="WP_270452526.1">
    <property type="nucleotide sequence ID" value="NZ_JADPIE010000001.1"/>
</dbReference>
<comment type="caution">
    <text evidence="3">The sequence shown here is derived from an EMBL/GenBank/DDBJ whole genome shotgun (WGS) entry which is preliminary data.</text>
</comment>
<dbReference type="GO" id="GO:0016791">
    <property type="term" value="F:phosphatase activity"/>
    <property type="evidence" value="ECO:0007669"/>
    <property type="project" value="TreeGrafter"/>
</dbReference>
<dbReference type="Pfam" id="PF07228">
    <property type="entry name" value="SpoIIE"/>
    <property type="match status" value="1"/>
</dbReference>
<keyword evidence="4" id="KW-1185">Reference proteome</keyword>
<evidence type="ECO:0000313" key="4">
    <source>
        <dbReference type="Proteomes" id="UP000621436"/>
    </source>
</evidence>
<reference evidence="3" key="1">
    <citation type="submission" date="2020-11" db="EMBL/GenBank/DDBJ databases">
        <title>Halonatronomonas betainensis gen. nov., sp. nov. a novel haloalkaliphilic representative of the family Halanaerobiacae capable of betaine degradation.</title>
        <authorList>
            <person name="Boltyanskaya Y."/>
            <person name="Kevbrin V."/>
            <person name="Detkova E."/>
            <person name="Grouzdev D.S."/>
            <person name="Koziaeva V."/>
            <person name="Zhilina T."/>
        </authorList>
    </citation>
    <scope>NUCLEOTIDE SEQUENCE</scope>
    <source>
        <strain evidence="3">Z-7014</strain>
    </source>
</reference>
<keyword evidence="1" id="KW-0378">Hydrolase</keyword>
<dbReference type="InterPro" id="IPR001610">
    <property type="entry name" value="PAC"/>
</dbReference>
<dbReference type="InterPro" id="IPR003018">
    <property type="entry name" value="GAF"/>
</dbReference>
<dbReference type="Gene3D" id="3.60.40.10">
    <property type="entry name" value="PPM-type phosphatase domain"/>
    <property type="match status" value="1"/>
</dbReference>
<dbReference type="SUPFAM" id="SSF55785">
    <property type="entry name" value="PYP-like sensor domain (PAS domain)"/>
    <property type="match status" value="4"/>
</dbReference>
<feature type="domain" description="PAS" evidence="2">
    <location>
        <begin position="530"/>
        <end position="577"/>
    </location>
</feature>
<dbReference type="Pfam" id="PF08447">
    <property type="entry name" value="PAS_3"/>
    <property type="match status" value="1"/>
</dbReference>
<proteinExistence type="predicted"/>
<dbReference type="InterPro" id="IPR052016">
    <property type="entry name" value="Bact_Sigma-Reg"/>
</dbReference>
<name>A0A931APV2_9FIRM</name>
<dbReference type="Pfam" id="PF13185">
    <property type="entry name" value="GAF_2"/>
    <property type="match status" value="1"/>
</dbReference>
<evidence type="ECO:0000313" key="3">
    <source>
        <dbReference type="EMBL" id="MBF8435844.1"/>
    </source>
</evidence>
<dbReference type="CDD" id="cd00130">
    <property type="entry name" value="PAS"/>
    <property type="match status" value="3"/>
</dbReference>
<dbReference type="Proteomes" id="UP000621436">
    <property type="component" value="Unassembled WGS sequence"/>
</dbReference>
<dbReference type="SUPFAM" id="SSF55781">
    <property type="entry name" value="GAF domain-like"/>
    <property type="match status" value="1"/>
</dbReference>
<dbReference type="EMBL" id="JADPIE010000001">
    <property type="protein sequence ID" value="MBF8435844.1"/>
    <property type="molecule type" value="Genomic_DNA"/>
</dbReference>
<dbReference type="InterPro" id="IPR029016">
    <property type="entry name" value="GAF-like_dom_sf"/>
</dbReference>
<dbReference type="NCBIfam" id="TIGR00229">
    <property type="entry name" value="sensory_box"/>
    <property type="match status" value="2"/>
</dbReference>
<dbReference type="InterPro" id="IPR000014">
    <property type="entry name" value="PAS"/>
</dbReference>
<dbReference type="Pfam" id="PF13426">
    <property type="entry name" value="PAS_9"/>
    <property type="match status" value="2"/>
</dbReference>
<organism evidence="3 4">
    <name type="scientific">Halonatronomonas betaini</name>
    <dbReference type="NCBI Taxonomy" id="2778430"/>
    <lineage>
        <taxon>Bacteria</taxon>
        <taxon>Bacillati</taxon>
        <taxon>Bacillota</taxon>
        <taxon>Clostridia</taxon>
        <taxon>Halanaerobiales</taxon>
        <taxon>Halarsenatibacteraceae</taxon>
        <taxon>Halonatronomonas</taxon>
    </lineage>
</organism>
<sequence length="893" mass="102315">MNNNLAFKKIIDSVDEIIGIQYPDHTIDMYNQAGYDYLDLSKEKVVGKKCYELIGRDSECDICAAKQTLKSKKLESVEKYIPEKDTYIKSITAPIFDENGDIIRIIECIKNIAYQESREEIEQLKELLDKLVNKSPGMTYQFKLLPDDSYTFPYISEGIKELLGISYKETKDNPDKALSYVHNKDYDRIVQELNKSAKNLSVWSEELRIILPDQNVRWIESIAMPEKLDDESIIWHGNIYDITKRKTQELKIKELNKVAVEFHEINNEKEICEKTLNSAKNILSLDLSSIRLAKDDKLVAIATSDKIKLQDVSIDHGILGKAYKNNQSYLTIDSAKEPDANPIKNSYKSAITIPIGGIGVFQAVSLQKNAFNRRDLELAEILIASTKSALNRVYSQQKIKDKNLLFSSTLESIQDGIIVLDSDFRIRYANSKIKEWYSLDKSLIGENCYQVLKDSETRCESCPSEESFKSGRVEKTITSIEQSNQTKQLEVYSYPMLDDNNNIHGSVSFYRDITEYLKQKKLLEMNKFFVDNADLLILRVSPEGKVEYANQTALTKLNYSKEEFIGSSVANFIFTEEFVPRNKFWNKIKEEGSITYERNFIKKDGSSFPVEITSQYFSYKDQEHEFVFIQDISKRKASEFKLLKTKERLDQEINNAKDLHEKRLPISLPKLNGLDIYAYYKPANEIGGDFYNFIKLSDNKLLYYIIDITGHGLDAAMMSSFVKSTINTYVKLLPADKVPDPKELLKFIYEQNLEENFPDDYFVTINLGIIDTEENQMVYSSAGSHIPPVIFNEAVKELPAGNLPISKMISSDAIDYKNVKVDLSSGSIIFLSTDGLSEQTNTKARYSDQYNEIISQNTHMSIEKIAEALNKDFASFCDGDNDDDITYLIFKIT</sequence>
<dbReference type="PANTHER" id="PTHR43156">
    <property type="entry name" value="STAGE II SPORULATION PROTEIN E-RELATED"/>
    <property type="match status" value="1"/>
</dbReference>
<protein>
    <submittedName>
        <fullName evidence="3">PAS domain-containing protein</fullName>
    </submittedName>
</protein>
<dbReference type="AlphaFoldDB" id="A0A931APV2"/>
<dbReference type="SMART" id="SM00086">
    <property type="entry name" value="PAC"/>
    <property type="match status" value="3"/>
</dbReference>
<accession>A0A931APV2</accession>
<evidence type="ECO:0000259" key="2">
    <source>
        <dbReference type="PROSITE" id="PS50112"/>
    </source>
</evidence>
<dbReference type="InterPro" id="IPR001932">
    <property type="entry name" value="PPM-type_phosphatase-like_dom"/>
</dbReference>
<dbReference type="Gene3D" id="3.30.450.40">
    <property type="match status" value="1"/>
</dbReference>
<dbReference type="InterPro" id="IPR036457">
    <property type="entry name" value="PPM-type-like_dom_sf"/>
</dbReference>
<dbReference type="Pfam" id="PF08448">
    <property type="entry name" value="PAS_4"/>
    <property type="match status" value="1"/>
</dbReference>
<dbReference type="PROSITE" id="PS50112">
    <property type="entry name" value="PAS"/>
    <property type="match status" value="1"/>
</dbReference>